<organism evidence="3 4">
    <name type="scientific">Prauserella alba</name>
    <dbReference type="NCBI Taxonomy" id="176898"/>
    <lineage>
        <taxon>Bacteria</taxon>
        <taxon>Bacillati</taxon>
        <taxon>Actinomycetota</taxon>
        <taxon>Actinomycetes</taxon>
        <taxon>Pseudonocardiales</taxon>
        <taxon>Pseudonocardiaceae</taxon>
        <taxon>Prauserella</taxon>
    </lineage>
</organism>
<dbReference type="SFLD" id="SFLDG01212">
    <property type="entry name" value="Phytoene_synthase_like"/>
    <property type="match status" value="1"/>
</dbReference>
<dbReference type="RefSeq" id="WP_253853176.1">
    <property type="nucleotide sequence ID" value="NZ_BAAALM010000007.1"/>
</dbReference>
<dbReference type="EMBL" id="BAAALM010000007">
    <property type="protein sequence ID" value="GAA1202835.1"/>
    <property type="molecule type" value="Genomic_DNA"/>
</dbReference>
<evidence type="ECO:0000313" key="3">
    <source>
        <dbReference type="EMBL" id="GAA1202835.1"/>
    </source>
</evidence>
<dbReference type="Proteomes" id="UP001500467">
    <property type="component" value="Unassembled WGS sequence"/>
</dbReference>
<gene>
    <name evidence="3" type="ORF">GCM10009675_20170</name>
</gene>
<evidence type="ECO:0000313" key="4">
    <source>
        <dbReference type="Proteomes" id="UP001500467"/>
    </source>
</evidence>
<dbReference type="InterPro" id="IPR008949">
    <property type="entry name" value="Isoprenoid_synthase_dom_sf"/>
</dbReference>
<dbReference type="Gene3D" id="1.10.600.10">
    <property type="entry name" value="Farnesyl Diphosphate Synthase"/>
    <property type="match status" value="1"/>
</dbReference>
<dbReference type="InterPro" id="IPR044843">
    <property type="entry name" value="Trans_IPPS_bact-type"/>
</dbReference>
<dbReference type="CDD" id="cd00683">
    <property type="entry name" value="Trans_IPPS_HH"/>
    <property type="match status" value="1"/>
</dbReference>
<dbReference type="PANTHER" id="PTHR31480">
    <property type="entry name" value="BIFUNCTIONAL LYCOPENE CYCLASE/PHYTOENE SYNTHASE"/>
    <property type="match status" value="1"/>
</dbReference>
<comment type="caution">
    <text evidence="3">The sequence shown here is derived from an EMBL/GenBank/DDBJ whole genome shotgun (WGS) entry which is preliminary data.</text>
</comment>
<reference evidence="3 4" key="1">
    <citation type="journal article" date="2019" name="Int. J. Syst. Evol. Microbiol.">
        <title>The Global Catalogue of Microorganisms (GCM) 10K type strain sequencing project: providing services to taxonomists for standard genome sequencing and annotation.</title>
        <authorList>
            <consortium name="The Broad Institute Genomics Platform"/>
            <consortium name="The Broad Institute Genome Sequencing Center for Infectious Disease"/>
            <person name="Wu L."/>
            <person name="Ma J."/>
        </authorList>
    </citation>
    <scope>NUCLEOTIDE SEQUENCE [LARGE SCALE GENOMIC DNA]</scope>
    <source>
        <strain evidence="3 4">JCM 13022</strain>
    </source>
</reference>
<protein>
    <submittedName>
        <fullName evidence="3">Phytoene/squalene synthase family protein</fullName>
    </submittedName>
</protein>
<dbReference type="SFLD" id="SFLDG01018">
    <property type="entry name" value="Squalene/Phytoene_Synthase_Lik"/>
    <property type="match status" value="1"/>
</dbReference>
<accession>A0ABN1VDS2</accession>
<dbReference type="SFLD" id="SFLDS00005">
    <property type="entry name" value="Isoprenoid_Synthase_Type_I"/>
    <property type="match status" value="1"/>
</dbReference>
<dbReference type="Pfam" id="PF00494">
    <property type="entry name" value="SQS_PSY"/>
    <property type="match status" value="1"/>
</dbReference>
<name>A0ABN1VDS2_9PSEU</name>
<keyword evidence="2" id="KW-0808">Transferase</keyword>
<dbReference type="InterPro" id="IPR002060">
    <property type="entry name" value="Squ/phyt_synthse"/>
</dbReference>
<comment type="pathway">
    <text evidence="1">Carotenoid biosynthesis; phytoene biosynthesis.</text>
</comment>
<dbReference type="PROSITE" id="PS01045">
    <property type="entry name" value="SQUALEN_PHYTOEN_SYN_2"/>
    <property type="match status" value="1"/>
</dbReference>
<sequence>MTSARPTTTAANRYAISGRSLAPAFRACRRIVARHGRTYFLATLLLPAHARPATYALYAFARQLDDAVDLPGGDPHRALDDATRLLDDVYAGRDVTGPVATALAATVHRYGLRRAWFDAFLHSMRMDLHTAEYPTFAALGEYVHGSARVIGLQMLPVLGTTVPQAEAEPYAAALGEAFQLTNFLRDVGEDLRRGRVYLPATELAAFDVDRQLLEWSLDTGRSDPRIRRALRSLVAHNRAVYRRARPGIALLRPESRPCVTTAFTLYQGILDEITGADYDVLGKRAVVGGRRRAGVAARAFLGGLTPSRP</sequence>
<dbReference type="SUPFAM" id="SSF48576">
    <property type="entry name" value="Terpenoid synthases"/>
    <property type="match status" value="1"/>
</dbReference>
<dbReference type="InterPro" id="IPR033904">
    <property type="entry name" value="Trans_IPPS_HH"/>
</dbReference>
<dbReference type="InterPro" id="IPR019845">
    <property type="entry name" value="Squalene/phytoene_synthase_CS"/>
</dbReference>
<evidence type="ECO:0000256" key="2">
    <source>
        <dbReference type="ARBA" id="ARBA00022679"/>
    </source>
</evidence>
<keyword evidence="4" id="KW-1185">Reference proteome</keyword>
<evidence type="ECO:0000256" key="1">
    <source>
        <dbReference type="ARBA" id="ARBA00004684"/>
    </source>
</evidence>
<proteinExistence type="predicted"/>